<dbReference type="InterPro" id="IPR000086">
    <property type="entry name" value="NUDIX_hydrolase_dom"/>
</dbReference>
<dbReference type="EMBL" id="FQZK01000003">
    <property type="protein sequence ID" value="SHI98549.1"/>
    <property type="molecule type" value="Genomic_DNA"/>
</dbReference>
<evidence type="ECO:0000313" key="11">
    <source>
        <dbReference type="EMBL" id="SHI98549.1"/>
    </source>
</evidence>
<keyword evidence="8" id="KW-0520">NAD</keyword>
<dbReference type="PANTHER" id="PTHR42904">
    <property type="entry name" value="NUDIX HYDROLASE, NUDC SUBFAMILY"/>
    <property type="match status" value="1"/>
</dbReference>
<dbReference type="Pfam" id="PF09297">
    <property type="entry name" value="Zn_ribbon_NUD"/>
    <property type="match status" value="1"/>
</dbReference>
<dbReference type="CDD" id="cd03429">
    <property type="entry name" value="NUDIX_NADH_pyrophosphatase_Nudt13"/>
    <property type="match status" value="1"/>
</dbReference>
<dbReference type="PROSITE" id="PS51462">
    <property type="entry name" value="NUDIX"/>
    <property type="match status" value="1"/>
</dbReference>
<dbReference type="InterPro" id="IPR015375">
    <property type="entry name" value="NADH_PPase-like_N"/>
</dbReference>
<evidence type="ECO:0000256" key="7">
    <source>
        <dbReference type="ARBA" id="ARBA00022842"/>
    </source>
</evidence>
<dbReference type="InterPro" id="IPR020084">
    <property type="entry name" value="NUDIX_hydrolase_CS"/>
</dbReference>
<dbReference type="OrthoDB" id="9791656at2"/>
<evidence type="ECO:0000256" key="9">
    <source>
        <dbReference type="ARBA" id="ARBA00023679"/>
    </source>
</evidence>
<dbReference type="InterPro" id="IPR015797">
    <property type="entry name" value="NUDIX_hydrolase-like_dom_sf"/>
</dbReference>
<dbReference type="Gene3D" id="3.90.79.20">
    <property type="match status" value="1"/>
</dbReference>
<dbReference type="Proteomes" id="UP000184452">
    <property type="component" value="Unassembled WGS sequence"/>
</dbReference>
<dbReference type="Pfam" id="PF00293">
    <property type="entry name" value="NUDIX"/>
    <property type="match status" value="1"/>
</dbReference>
<dbReference type="InterPro" id="IPR049734">
    <property type="entry name" value="NudC-like_C"/>
</dbReference>
<evidence type="ECO:0000256" key="4">
    <source>
        <dbReference type="ARBA" id="ARBA00012381"/>
    </source>
</evidence>
<dbReference type="PROSITE" id="PS00893">
    <property type="entry name" value="NUDIX_BOX"/>
    <property type="match status" value="1"/>
</dbReference>
<dbReference type="GO" id="GO:0046872">
    <property type="term" value="F:metal ion binding"/>
    <property type="evidence" value="ECO:0007669"/>
    <property type="project" value="UniProtKB-KW"/>
</dbReference>
<evidence type="ECO:0000256" key="3">
    <source>
        <dbReference type="ARBA" id="ARBA00009595"/>
    </source>
</evidence>
<evidence type="ECO:0000256" key="8">
    <source>
        <dbReference type="ARBA" id="ARBA00023027"/>
    </source>
</evidence>
<gene>
    <name evidence="11" type="ORF">SAMN05421803_10376</name>
</gene>
<dbReference type="GO" id="GO:0005829">
    <property type="term" value="C:cytosol"/>
    <property type="evidence" value="ECO:0007669"/>
    <property type="project" value="TreeGrafter"/>
</dbReference>
<dbReference type="PANTHER" id="PTHR42904:SF6">
    <property type="entry name" value="NAD-CAPPED RNA HYDROLASE NUDT12"/>
    <property type="match status" value="1"/>
</dbReference>
<dbReference type="InterPro" id="IPR015376">
    <property type="entry name" value="Znr_NADH_PPase"/>
</dbReference>
<dbReference type="AlphaFoldDB" id="A0A1M6FLR5"/>
<proteinExistence type="inferred from homology"/>
<evidence type="ECO:0000256" key="2">
    <source>
        <dbReference type="ARBA" id="ARBA00001947"/>
    </source>
</evidence>
<reference evidence="11 12" key="1">
    <citation type="submission" date="2016-11" db="EMBL/GenBank/DDBJ databases">
        <authorList>
            <person name="Jaros S."/>
            <person name="Januszkiewicz K."/>
            <person name="Wedrychowicz H."/>
        </authorList>
    </citation>
    <scope>NUCLEOTIDE SEQUENCE [LARGE SCALE GENOMIC DNA]</scope>
    <source>
        <strain evidence="11 12">CGMCC 4.5723</strain>
    </source>
</reference>
<accession>A0A1M6FLR5</accession>
<dbReference type="RefSeq" id="WP_073376660.1">
    <property type="nucleotide sequence ID" value="NZ_FQZK01000003.1"/>
</dbReference>
<sequence length="316" mass="34074">MHVDITPSLSRASVDAAAHRRTDTAWLEKAWGDPGTRVLALEGGDPTSYGWKALMAKQSRALVTTEGEPALVFTAPAQAPGGERYLLGVDGGRAYFAVRSPDELVARDGARPASLREVGPLLGDRDTGLLTRAVALANWHATHGFCPACGSPTTLSGAGHLRLCEREGREQFPRTDPAVIMLVHRGHGDGEQVLLGNNPHWDAHRFSVLAGFVDAGESLEQAVVREVAEEAGIVVEDPRYLSSQPWPFPRSLMMGYTARAVGETERTDDEIGVLRWFTRPELAAAAATGEIVLPGPVSIARTLIEHWQGEALPGRW</sequence>
<evidence type="ECO:0000256" key="1">
    <source>
        <dbReference type="ARBA" id="ARBA00001946"/>
    </source>
</evidence>
<evidence type="ECO:0000256" key="5">
    <source>
        <dbReference type="ARBA" id="ARBA00022723"/>
    </source>
</evidence>
<keyword evidence="7" id="KW-0460">Magnesium</keyword>
<dbReference type="EC" id="3.6.1.22" evidence="4"/>
<dbReference type="GO" id="GO:0006742">
    <property type="term" value="P:NADP+ catabolic process"/>
    <property type="evidence" value="ECO:0007669"/>
    <property type="project" value="TreeGrafter"/>
</dbReference>
<keyword evidence="12" id="KW-1185">Reference proteome</keyword>
<dbReference type="Pfam" id="PF09296">
    <property type="entry name" value="NUDIX-like"/>
    <property type="match status" value="1"/>
</dbReference>
<dbReference type="GO" id="GO:0035529">
    <property type="term" value="F:NADH pyrophosphatase activity"/>
    <property type="evidence" value="ECO:0007669"/>
    <property type="project" value="TreeGrafter"/>
</dbReference>
<dbReference type="NCBIfam" id="NF001299">
    <property type="entry name" value="PRK00241.1"/>
    <property type="match status" value="1"/>
</dbReference>
<dbReference type="GO" id="GO:0019677">
    <property type="term" value="P:NAD+ catabolic process"/>
    <property type="evidence" value="ECO:0007669"/>
    <property type="project" value="TreeGrafter"/>
</dbReference>
<dbReference type="InterPro" id="IPR050241">
    <property type="entry name" value="NAD-cap_RNA_hydrolase_NudC"/>
</dbReference>
<comment type="similarity">
    <text evidence="3">Belongs to the Nudix hydrolase family. NudC subfamily.</text>
</comment>
<comment type="catalytic activity">
    <reaction evidence="9">
        <text>a 5'-end NAD(+)-phospho-ribonucleoside in mRNA + H2O = a 5'-end phospho-adenosine-phospho-ribonucleoside in mRNA + beta-nicotinamide D-ribonucleotide + 2 H(+)</text>
        <dbReference type="Rhea" id="RHEA:60876"/>
        <dbReference type="Rhea" id="RHEA-COMP:15698"/>
        <dbReference type="Rhea" id="RHEA-COMP:15719"/>
        <dbReference type="ChEBI" id="CHEBI:14649"/>
        <dbReference type="ChEBI" id="CHEBI:15377"/>
        <dbReference type="ChEBI" id="CHEBI:15378"/>
        <dbReference type="ChEBI" id="CHEBI:144029"/>
        <dbReference type="ChEBI" id="CHEBI:144051"/>
    </reaction>
    <physiologicalReaction direction="left-to-right" evidence="9">
        <dbReference type="Rhea" id="RHEA:60877"/>
    </physiologicalReaction>
</comment>
<feature type="domain" description="Nudix hydrolase" evidence="10">
    <location>
        <begin position="173"/>
        <end position="300"/>
    </location>
</feature>
<dbReference type="Gene3D" id="3.90.79.10">
    <property type="entry name" value="Nucleoside Triphosphate Pyrophosphohydrolase"/>
    <property type="match status" value="1"/>
</dbReference>
<keyword evidence="6" id="KW-0378">Hydrolase</keyword>
<dbReference type="STRING" id="758803.SAMN05421803_10376"/>
<comment type="cofactor">
    <cofactor evidence="1">
        <name>Mg(2+)</name>
        <dbReference type="ChEBI" id="CHEBI:18420"/>
    </cofactor>
</comment>
<evidence type="ECO:0000313" key="12">
    <source>
        <dbReference type="Proteomes" id="UP000184452"/>
    </source>
</evidence>
<evidence type="ECO:0000256" key="6">
    <source>
        <dbReference type="ARBA" id="ARBA00022801"/>
    </source>
</evidence>
<evidence type="ECO:0000259" key="10">
    <source>
        <dbReference type="PROSITE" id="PS51462"/>
    </source>
</evidence>
<keyword evidence="5" id="KW-0479">Metal-binding</keyword>
<protein>
    <recommendedName>
        <fullName evidence="4">NAD(+) diphosphatase</fullName>
        <ecNumber evidence="4">3.6.1.22</ecNumber>
    </recommendedName>
</protein>
<dbReference type="SUPFAM" id="SSF55811">
    <property type="entry name" value="Nudix"/>
    <property type="match status" value="1"/>
</dbReference>
<comment type="cofactor">
    <cofactor evidence="2">
        <name>Zn(2+)</name>
        <dbReference type="ChEBI" id="CHEBI:29105"/>
    </cofactor>
</comment>
<organism evidence="11 12">
    <name type="scientific">Nocardiopsis flavescens</name>
    <dbReference type="NCBI Taxonomy" id="758803"/>
    <lineage>
        <taxon>Bacteria</taxon>
        <taxon>Bacillati</taxon>
        <taxon>Actinomycetota</taxon>
        <taxon>Actinomycetes</taxon>
        <taxon>Streptosporangiales</taxon>
        <taxon>Nocardiopsidaceae</taxon>
        <taxon>Nocardiopsis</taxon>
    </lineage>
</organism>
<name>A0A1M6FLR5_9ACTN</name>